<gene>
    <name evidence="1" type="ORF">MHBO_003613</name>
</gene>
<evidence type="ECO:0000313" key="2">
    <source>
        <dbReference type="Proteomes" id="UP001439008"/>
    </source>
</evidence>
<keyword evidence="2" id="KW-1185">Reference proteome</keyword>
<organism evidence="1 2">
    <name type="scientific">Bonamia ostreae</name>
    <dbReference type="NCBI Taxonomy" id="126728"/>
    <lineage>
        <taxon>Eukaryota</taxon>
        <taxon>Sar</taxon>
        <taxon>Rhizaria</taxon>
        <taxon>Endomyxa</taxon>
        <taxon>Ascetosporea</taxon>
        <taxon>Haplosporida</taxon>
        <taxon>Bonamia</taxon>
    </lineage>
</organism>
<proteinExistence type="predicted"/>
<dbReference type="Proteomes" id="UP001439008">
    <property type="component" value="Unassembled WGS sequence"/>
</dbReference>
<name>A0ABV2AQZ5_9EUKA</name>
<sequence length="113" mass="12162">MEVGWASVLYSVDGQFSDTDGESRNEYAFKCCVCETESFQAEIDVCAEVCAAVCEGIPCESESLQATVVVLKNIAKGHILIITGAPTTIEAMTCHFRTVLKAPDKSTIVFSSD</sequence>
<reference evidence="1 2" key="1">
    <citation type="journal article" date="2024" name="BMC Biol.">
        <title>Comparative genomics of Ascetosporea gives new insight into the evolutionary basis for animal parasitism in Rhizaria.</title>
        <authorList>
            <person name="Hiltunen Thoren M."/>
            <person name="Onut-Brannstrom I."/>
            <person name="Alfjorden A."/>
            <person name="Peckova H."/>
            <person name="Swords F."/>
            <person name="Hooper C."/>
            <person name="Holzer A.S."/>
            <person name="Bass D."/>
            <person name="Burki F."/>
        </authorList>
    </citation>
    <scope>NUCLEOTIDE SEQUENCE [LARGE SCALE GENOMIC DNA]</scope>
    <source>
        <strain evidence="1">20-A016</strain>
    </source>
</reference>
<accession>A0ABV2AQZ5</accession>
<dbReference type="EMBL" id="JBDODL010002211">
    <property type="protein sequence ID" value="MES1922098.1"/>
    <property type="molecule type" value="Genomic_DNA"/>
</dbReference>
<evidence type="ECO:0000313" key="1">
    <source>
        <dbReference type="EMBL" id="MES1922098.1"/>
    </source>
</evidence>
<protein>
    <submittedName>
        <fullName evidence="1">Uncharacterized protein</fullName>
    </submittedName>
</protein>
<comment type="caution">
    <text evidence="1">The sequence shown here is derived from an EMBL/GenBank/DDBJ whole genome shotgun (WGS) entry which is preliminary data.</text>
</comment>